<evidence type="ECO:0000313" key="1">
    <source>
        <dbReference type="EMBL" id="KAJ1358812.1"/>
    </source>
</evidence>
<comment type="caution">
    <text evidence="1">The sequence shown here is derived from an EMBL/GenBank/DDBJ whole genome shotgun (WGS) entry which is preliminary data.</text>
</comment>
<name>A0AAD5QQN8_PARTN</name>
<dbReference type="Proteomes" id="UP001196413">
    <property type="component" value="Unassembled WGS sequence"/>
</dbReference>
<reference evidence="1" key="1">
    <citation type="submission" date="2021-06" db="EMBL/GenBank/DDBJ databases">
        <title>Parelaphostrongylus tenuis whole genome reference sequence.</title>
        <authorList>
            <person name="Garwood T.J."/>
            <person name="Larsen P.A."/>
            <person name="Fountain-Jones N.M."/>
            <person name="Garbe J.R."/>
            <person name="Macchietto M.G."/>
            <person name="Kania S.A."/>
            <person name="Gerhold R.W."/>
            <person name="Richards J.E."/>
            <person name="Wolf T.M."/>
        </authorList>
    </citation>
    <scope>NUCLEOTIDE SEQUENCE</scope>
    <source>
        <strain evidence="1">MNPRO001-30</strain>
        <tissue evidence="1">Meninges</tissue>
    </source>
</reference>
<dbReference type="EMBL" id="JAHQIW010003479">
    <property type="protein sequence ID" value="KAJ1358812.1"/>
    <property type="molecule type" value="Genomic_DNA"/>
</dbReference>
<keyword evidence="2" id="KW-1185">Reference proteome</keyword>
<feature type="non-terminal residue" evidence="1">
    <location>
        <position position="95"/>
    </location>
</feature>
<sequence length="95" mass="10855">MGPQPILPSDQDALIRTLNDVTQRDDVKLKAVQVGEINDGIQFVKGSFHFQDAWLKFDSFSVTPTFDQFLDSLMRAFMKLFSETVPQFIVENNTQ</sequence>
<proteinExistence type="predicted"/>
<protein>
    <submittedName>
        <fullName evidence="1">Uncharacterized protein</fullName>
    </submittedName>
</protein>
<dbReference type="AlphaFoldDB" id="A0AAD5QQN8"/>
<organism evidence="1 2">
    <name type="scientific">Parelaphostrongylus tenuis</name>
    <name type="common">Meningeal worm</name>
    <dbReference type="NCBI Taxonomy" id="148309"/>
    <lineage>
        <taxon>Eukaryota</taxon>
        <taxon>Metazoa</taxon>
        <taxon>Ecdysozoa</taxon>
        <taxon>Nematoda</taxon>
        <taxon>Chromadorea</taxon>
        <taxon>Rhabditida</taxon>
        <taxon>Rhabditina</taxon>
        <taxon>Rhabditomorpha</taxon>
        <taxon>Strongyloidea</taxon>
        <taxon>Metastrongylidae</taxon>
        <taxon>Parelaphostrongylus</taxon>
    </lineage>
</organism>
<accession>A0AAD5QQN8</accession>
<evidence type="ECO:0000313" key="2">
    <source>
        <dbReference type="Proteomes" id="UP001196413"/>
    </source>
</evidence>
<gene>
    <name evidence="1" type="ORF">KIN20_017334</name>
</gene>